<protein>
    <submittedName>
        <fullName evidence="2">Uncharacterized protein</fullName>
    </submittedName>
</protein>
<accession>A0A9Q0NA20</accession>
<organism evidence="2 3">
    <name type="scientific">Pseudolycoriella hygida</name>
    <dbReference type="NCBI Taxonomy" id="35572"/>
    <lineage>
        <taxon>Eukaryota</taxon>
        <taxon>Metazoa</taxon>
        <taxon>Ecdysozoa</taxon>
        <taxon>Arthropoda</taxon>
        <taxon>Hexapoda</taxon>
        <taxon>Insecta</taxon>
        <taxon>Pterygota</taxon>
        <taxon>Neoptera</taxon>
        <taxon>Endopterygota</taxon>
        <taxon>Diptera</taxon>
        <taxon>Nematocera</taxon>
        <taxon>Sciaroidea</taxon>
        <taxon>Sciaridae</taxon>
        <taxon>Pseudolycoriella</taxon>
    </lineage>
</organism>
<sequence length="29" mass="3455">MAHFKRKGQPPRRQNTTYKPPFPRGRKSS</sequence>
<dbReference type="AlphaFoldDB" id="A0A9Q0NA20"/>
<feature type="region of interest" description="Disordered" evidence="1">
    <location>
        <begin position="1"/>
        <end position="29"/>
    </location>
</feature>
<evidence type="ECO:0000256" key="1">
    <source>
        <dbReference type="SAM" id="MobiDB-lite"/>
    </source>
</evidence>
<name>A0A9Q0NA20_9DIPT</name>
<dbReference type="EMBL" id="WJQU01000001">
    <property type="protein sequence ID" value="KAJ6646488.1"/>
    <property type="molecule type" value="Genomic_DNA"/>
</dbReference>
<reference evidence="2" key="1">
    <citation type="submission" date="2022-07" db="EMBL/GenBank/DDBJ databases">
        <authorList>
            <person name="Trinca V."/>
            <person name="Uliana J.V.C."/>
            <person name="Torres T.T."/>
            <person name="Ward R.J."/>
            <person name="Monesi N."/>
        </authorList>
    </citation>
    <scope>NUCLEOTIDE SEQUENCE</scope>
    <source>
        <strain evidence="2">HSMRA1968</strain>
        <tissue evidence="2">Whole embryos</tissue>
    </source>
</reference>
<feature type="compositionally biased region" description="Basic residues" evidence="1">
    <location>
        <begin position="1"/>
        <end position="10"/>
    </location>
</feature>
<evidence type="ECO:0000313" key="3">
    <source>
        <dbReference type="Proteomes" id="UP001151699"/>
    </source>
</evidence>
<comment type="caution">
    <text evidence="2">The sequence shown here is derived from an EMBL/GenBank/DDBJ whole genome shotgun (WGS) entry which is preliminary data.</text>
</comment>
<dbReference type="Proteomes" id="UP001151699">
    <property type="component" value="Chromosome A"/>
</dbReference>
<proteinExistence type="predicted"/>
<evidence type="ECO:0000313" key="2">
    <source>
        <dbReference type="EMBL" id="KAJ6646488.1"/>
    </source>
</evidence>
<gene>
    <name evidence="2" type="ORF">Bhyg_01699</name>
</gene>
<keyword evidence="3" id="KW-1185">Reference proteome</keyword>